<dbReference type="Gene3D" id="2.30.30.40">
    <property type="entry name" value="SH3 Domains"/>
    <property type="match status" value="1"/>
</dbReference>
<dbReference type="GO" id="GO:0006935">
    <property type="term" value="P:chemotaxis"/>
    <property type="evidence" value="ECO:0007669"/>
    <property type="project" value="InterPro"/>
</dbReference>
<organism evidence="2 3">
    <name type="scientific">Methanolacinia petrolearia (strain DSM 11571 / OCM 486 / SEBR 4847)</name>
    <name type="common">Methanoplanus petrolearius</name>
    <dbReference type="NCBI Taxonomy" id="679926"/>
    <lineage>
        <taxon>Archaea</taxon>
        <taxon>Methanobacteriati</taxon>
        <taxon>Methanobacteriota</taxon>
        <taxon>Stenosarchaea group</taxon>
        <taxon>Methanomicrobia</taxon>
        <taxon>Methanomicrobiales</taxon>
        <taxon>Methanomicrobiaceae</taxon>
        <taxon>Methanolacinia</taxon>
    </lineage>
</organism>
<name>E1RH73_METP4</name>
<evidence type="ECO:0000259" key="1">
    <source>
        <dbReference type="PROSITE" id="PS50851"/>
    </source>
</evidence>
<keyword evidence="3" id="KW-1185">Reference proteome</keyword>
<gene>
    <name evidence="2" type="ordered locus">Mpet_1620</name>
</gene>
<dbReference type="OrthoDB" id="115049at2157"/>
<proteinExistence type="predicted"/>
<dbReference type="AlphaFoldDB" id="E1RH73"/>
<dbReference type="SUPFAM" id="SSF50341">
    <property type="entry name" value="CheW-like"/>
    <property type="match status" value="1"/>
</dbReference>
<dbReference type="GO" id="GO:0005829">
    <property type="term" value="C:cytosol"/>
    <property type="evidence" value="ECO:0007669"/>
    <property type="project" value="TreeGrafter"/>
</dbReference>
<dbReference type="Gene3D" id="2.40.50.180">
    <property type="entry name" value="CheA-289, Domain 4"/>
    <property type="match status" value="1"/>
</dbReference>
<dbReference type="InterPro" id="IPR036061">
    <property type="entry name" value="CheW-like_dom_sf"/>
</dbReference>
<dbReference type="RefSeq" id="WP_013329554.1">
    <property type="nucleotide sequence ID" value="NC_014507.1"/>
</dbReference>
<dbReference type="Pfam" id="PF01584">
    <property type="entry name" value="CheW"/>
    <property type="match status" value="1"/>
</dbReference>
<dbReference type="GeneID" id="9744092"/>
<dbReference type="InterPro" id="IPR039315">
    <property type="entry name" value="CheW"/>
</dbReference>
<dbReference type="PANTHER" id="PTHR22617:SF23">
    <property type="entry name" value="CHEMOTAXIS PROTEIN CHEW"/>
    <property type="match status" value="1"/>
</dbReference>
<dbReference type="GO" id="GO:0007165">
    <property type="term" value="P:signal transduction"/>
    <property type="evidence" value="ECO:0007669"/>
    <property type="project" value="InterPro"/>
</dbReference>
<dbReference type="EMBL" id="CP002117">
    <property type="protein sequence ID" value="ADN36377.1"/>
    <property type="molecule type" value="Genomic_DNA"/>
</dbReference>
<dbReference type="Proteomes" id="UP000006565">
    <property type="component" value="Chromosome"/>
</dbReference>
<sequence length="159" mass="17394">MAEMKDIVQFEIGGVQYALDINIAREIVEMMPITPVPRAPEHIAGIINLRGEITNILNLNYLMGLPAGEEVENRKIIVLVPEAADGSNVGLIVDDVQSVLQVSEEDIDQMDEAMSREAYVKGIIKIGKDSSENKDLIIWIDIAKILADTLKEPDGAVAV</sequence>
<dbReference type="STRING" id="679926.Mpet_1620"/>
<dbReference type="KEGG" id="mpi:Mpet_1620"/>
<accession>E1RH73</accession>
<dbReference type="InterPro" id="IPR002545">
    <property type="entry name" value="CheW-lke_dom"/>
</dbReference>
<dbReference type="PROSITE" id="PS50851">
    <property type="entry name" value="CHEW"/>
    <property type="match status" value="1"/>
</dbReference>
<feature type="domain" description="CheW-like" evidence="1">
    <location>
        <begin position="4"/>
        <end position="151"/>
    </location>
</feature>
<dbReference type="PANTHER" id="PTHR22617">
    <property type="entry name" value="CHEMOTAXIS SENSOR HISTIDINE KINASE-RELATED"/>
    <property type="match status" value="1"/>
</dbReference>
<protein>
    <submittedName>
        <fullName evidence="2">CheW protein</fullName>
    </submittedName>
</protein>
<evidence type="ECO:0000313" key="2">
    <source>
        <dbReference type="EMBL" id="ADN36377.1"/>
    </source>
</evidence>
<reference evidence="2 3" key="1">
    <citation type="journal article" date="2010" name="Stand. Genomic Sci.">
        <title>Complete genome sequence of Methanoplanus petrolearius type strain (SEBR 4847).</title>
        <authorList>
            <person name="Brambilla E."/>
            <person name="Djao O.D."/>
            <person name="Daligault H."/>
            <person name="Lapidus A."/>
            <person name="Lucas S."/>
            <person name="Hammon N."/>
            <person name="Nolan M."/>
            <person name="Tice H."/>
            <person name="Cheng J.F."/>
            <person name="Han C."/>
            <person name="Tapia R."/>
            <person name="Goodwin L."/>
            <person name="Pitluck S."/>
            <person name="Liolios K."/>
            <person name="Ivanova N."/>
            <person name="Mavromatis K."/>
            <person name="Mikhailova N."/>
            <person name="Pati A."/>
            <person name="Chen A."/>
            <person name="Palaniappan K."/>
            <person name="Land M."/>
            <person name="Hauser L."/>
            <person name="Chang Y.J."/>
            <person name="Jeffries C.D."/>
            <person name="Rohde M."/>
            <person name="Spring S."/>
            <person name="Sikorski J."/>
            <person name="Goker M."/>
            <person name="Woyke T."/>
            <person name="Bristow J."/>
            <person name="Eisen J.A."/>
            <person name="Markowitz V."/>
            <person name="Hugenholtz P."/>
            <person name="Kyrpides N.C."/>
            <person name="Klenk H.P."/>
        </authorList>
    </citation>
    <scope>NUCLEOTIDE SEQUENCE [LARGE SCALE GENOMIC DNA]</scope>
    <source>
        <strain evidence="3">DSM 11571 / OCM 486 / SEBR 4847</strain>
    </source>
</reference>
<evidence type="ECO:0000313" key="3">
    <source>
        <dbReference type="Proteomes" id="UP000006565"/>
    </source>
</evidence>
<dbReference type="SMART" id="SM00260">
    <property type="entry name" value="CheW"/>
    <property type="match status" value="1"/>
</dbReference>
<dbReference type="HOGENOM" id="CLU_048995_3_2_2"/>
<dbReference type="eggNOG" id="arCOG02395">
    <property type="taxonomic scope" value="Archaea"/>
</dbReference>